<dbReference type="SUPFAM" id="SSF143791">
    <property type="entry name" value="DUSP-like"/>
    <property type="match status" value="1"/>
</dbReference>
<keyword evidence="2" id="KW-1185">Reference proteome</keyword>
<organism evidence="1 2">
    <name type="scientific">Bonamia ostreae</name>
    <dbReference type="NCBI Taxonomy" id="126728"/>
    <lineage>
        <taxon>Eukaryota</taxon>
        <taxon>Sar</taxon>
        <taxon>Rhizaria</taxon>
        <taxon>Endomyxa</taxon>
        <taxon>Ascetosporea</taxon>
        <taxon>Haplosporida</taxon>
        <taxon>Bonamia</taxon>
    </lineage>
</organism>
<dbReference type="EMBL" id="JBDODL010003160">
    <property type="protein sequence ID" value="MES1922593.1"/>
    <property type="molecule type" value="Genomic_DNA"/>
</dbReference>
<dbReference type="InterPro" id="IPR035927">
    <property type="entry name" value="DUSP-like_sf"/>
</dbReference>
<feature type="non-terminal residue" evidence="1">
    <location>
        <position position="118"/>
    </location>
</feature>
<evidence type="ECO:0000313" key="2">
    <source>
        <dbReference type="Proteomes" id="UP001439008"/>
    </source>
</evidence>
<dbReference type="Proteomes" id="UP001439008">
    <property type="component" value="Unassembled WGS sequence"/>
</dbReference>
<reference evidence="1 2" key="1">
    <citation type="journal article" date="2024" name="BMC Biol.">
        <title>Comparative genomics of Ascetosporea gives new insight into the evolutionary basis for animal parasitism in Rhizaria.</title>
        <authorList>
            <person name="Hiltunen Thoren M."/>
            <person name="Onut-Brannstrom I."/>
            <person name="Alfjorden A."/>
            <person name="Peckova H."/>
            <person name="Swords F."/>
            <person name="Hooper C."/>
            <person name="Holzer A.S."/>
            <person name="Bass D."/>
            <person name="Burki F."/>
        </authorList>
    </citation>
    <scope>NUCLEOTIDE SEQUENCE [LARGE SCALE GENOMIC DNA]</scope>
    <source>
        <strain evidence="1">20-A016</strain>
    </source>
</reference>
<dbReference type="Gene3D" id="3.30.2230.10">
    <property type="entry name" value="DUSP-like"/>
    <property type="match status" value="1"/>
</dbReference>
<gene>
    <name evidence="1" type="ORF">MHBO_004108</name>
</gene>
<accession>A0ABV2ASD8</accession>
<name>A0ABV2ASD8_9EUKA</name>
<protein>
    <submittedName>
        <fullName evidence="1">Uncharacterized protein</fullName>
    </submittedName>
</protein>
<evidence type="ECO:0000313" key="1">
    <source>
        <dbReference type="EMBL" id="MES1922593.1"/>
    </source>
</evidence>
<proteinExistence type="predicted"/>
<comment type="caution">
    <text evidence="1">The sequence shown here is derived from an EMBL/GenBank/DDBJ whole genome shotgun (WGS) entry which is preliminary data.</text>
</comment>
<sequence length="118" mass="13983">METVKSLFEKKFGKALRPSYENLNKGDIWFVVGKESWNKNLEIPKNDNFGDFKYLIDNTDIQDKRYENLINPELKFDDLICLQTDDYTKLNTIFDVSPEFPRNVVSRPKFNNEIPKNK</sequence>